<dbReference type="EMBL" id="BGZK01001211">
    <property type="protein sequence ID" value="GBP74526.1"/>
    <property type="molecule type" value="Genomic_DNA"/>
</dbReference>
<comment type="caution">
    <text evidence="1">The sequence shown here is derived from an EMBL/GenBank/DDBJ whole genome shotgun (WGS) entry which is preliminary data.</text>
</comment>
<protein>
    <submittedName>
        <fullName evidence="1">Uncharacterized protein</fullName>
    </submittedName>
</protein>
<dbReference type="AlphaFoldDB" id="A0A4C1YEI0"/>
<reference evidence="1 2" key="1">
    <citation type="journal article" date="2019" name="Commun. Biol.">
        <title>The bagworm genome reveals a unique fibroin gene that provides high tensile strength.</title>
        <authorList>
            <person name="Kono N."/>
            <person name="Nakamura H."/>
            <person name="Ohtoshi R."/>
            <person name="Tomita M."/>
            <person name="Numata K."/>
            <person name="Arakawa K."/>
        </authorList>
    </citation>
    <scope>NUCLEOTIDE SEQUENCE [LARGE SCALE GENOMIC DNA]</scope>
</reference>
<organism evidence="1 2">
    <name type="scientific">Eumeta variegata</name>
    <name type="common">Bagworm moth</name>
    <name type="synonym">Eumeta japonica</name>
    <dbReference type="NCBI Taxonomy" id="151549"/>
    <lineage>
        <taxon>Eukaryota</taxon>
        <taxon>Metazoa</taxon>
        <taxon>Ecdysozoa</taxon>
        <taxon>Arthropoda</taxon>
        <taxon>Hexapoda</taxon>
        <taxon>Insecta</taxon>
        <taxon>Pterygota</taxon>
        <taxon>Neoptera</taxon>
        <taxon>Endopterygota</taxon>
        <taxon>Lepidoptera</taxon>
        <taxon>Glossata</taxon>
        <taxon>Ditrysia</taxon>
        <taxon>Tineoidea</taxon>
        <taxon>Psychidae</taxon>
        <taxon>Oiketicinae</taxon>
        <taxon>Eumeta</taxon>
    </lineage>
</organism>
<sequence>MAAKVGRVRKTKNQNVVLSCGTKDDLALIRNRIMTNKNFKVEVARPANPLTMVRDVIYLNKDADRTENLLAQHKHLLERIAIKNVKLRIKYEKKTRKPFQCHVMLERLL</sequence>
<evidence type="ECO:0000313" key="2">
    <source>
        <dbReference type="Proteomes" id="UP000299102"/>
    </source>
</evidence>
<gene>
    <name evidence="1" type="ORF">EVAR_84880_1</name>
</gene>
<proteinExistence type="predicted"/>
<keyword evidence="2" id="KW-1185">Reference proteome</keyword>
<evidence type="ECO:0000313" key="1">
    <source>
        <dbReference type="EMBL" id="GBP74526.1"/>
    </source>
</evidence>
<dbReference type="Proteomes" id="UP000299102">
    <property type="component" value="Unassembled WGS sequence"/>
</dbReference>
<name>A0A4C1YEI0_EUMVA</name>
<accession>A0A4C1YEI0</accession>
<dbReference type="OrthoDB" id="10022108at2759"/>